<name>A0ABM7VF28_9BACT</name>
<dbReference type="RefSeq" id="WP_338396860.1">
    <property type="nucleotide sequence ID" value="NZ_AP025292.1"/>
</dbReference>
<sequence>MQTEQLNHLLTQPQFNFGQFIAFIDQHYQYQPTAFRNGDLQNDAGQNEGSCKLFFFAKLHQLSAEKTLKCFGEHYATVLDTPEGDSHQNIRNFMKHSWEGIQFNGIALSEKS</sequence>
<accession>A0ABM7VF28</accession>
<dbReference type="Proteomes" id="UP001354989">
    <property type="component" value="Chromosome"/>
</dbReference>
<reference evidence="1 2" key="1">
    <citation type="submission" date="2021-12" db="EMBL/GenBank/DDBJ databases">
        <title>Genome sequencing of bacteria with rrn-lacking chromosome and rrn-plasmid.</title>
        <authorList>
            <person name="Anda M."/>
            <person name="Iwasaki W."/>
        </authorList>
    </citation>
    <scope>NUCLEOTIDE SEQUENCE [LARGE SCALE GENOMIC DNA]</scope>
    <source>
        <strain evidence="1 2">NBRC 101262</strain>
    </source>
</reference>
<evidence type="ECO:0000313" key="2">
    <source>
        <dbReference type="Proteomes" id="UP001354989"/>
    </source>
</evidence>
<dbReference type="InterPro" id="IPR014984">
    <property type="entry name" value="HopJ"/>
</dbReference>
<dbReference type="EMBL" id="AP025292">
    <property type="protein sequence ID" value="BDC99542.1"/>
    <property type="molecule type" value="Genomic_DNA"/>
</dbReference>
<gene>
    <name evidence="1" type="ORF">PEPS_18230</name>
</gene>
<dbReference type="Gene3D" id="3.20.160.10">
    <property type="entry name" value="vpa0580 domain like"/>
    <property type="match status" value="1"/>
</dbReference>
<dbReference type="InterPro" id="IPR038604">
    <property type="entry name" value="HopJ_sf"/>
</dbReference>
<evidence type="ECO:0000313" key="1">
    <source>
        <dbReference type="EMBL" id="BDC99542.1"/>
    </source>
</evidence>
<dbReference type="Pfam" id="PF08888">
    <property type="entry name" value="HopJ"/>
    <property type="match status" value="1"/>
</dbReference>
<proteinExistence type="predicted"/>
<protein>
    <submittedName>
        <fullName evidence="1">Type III effector</fullName>
    </submittedName>
</protein>
<organism evidence="1 2">
    <name type="scientific">Persicobacter psychrovividus</name>
    <dbReference type="NCBI Taxonomy" id="387638"/>
    <lineage>
        <taxon>Bacteria</taxon>
        <taxon>Pseudomonadati</taxon>
        <taxon>Bacteroidota</taxon>
        <taxon>Cytophagia</taxon>
        <taxon>Cytophagales</taxon>
        <taxon>Persicobacteraceae</taxon>
        <taxon>Persicobacter</taxon>
    </lineage>
</organism>
<keyword evidence="2" id="KW-1185">Reference proteome</keyword>